<evidence type="ECO:0000256" key="4">
    <source>
        <dbReference type="ARBA" id="ARBA00022801"/>
    </source>
</evidence>
<evidence type="ECO:0000256" key="7">
    <source>
        <dbReference type="PROSITE-ProRule" id="PRU00175"/>
    </source>
</evidence>
<evidence type="ECO:0000313" key="13">
    <source>
        <dbReference type="Proteomes" id="UP001321760"/>
    </source>
</evidence>
<dbReference type="PROSITE" id="PS51194">
    <property type="entry name" value="HELICASE_CTER"/>
    <property type="match status" value="1"/>
</dbReference>
<dbReference type="PROSITE" id="PS51192">
    <property type="entry name" value="HELICASE_ATP_BIND_1"/>
    <property type="match status" value="1"/>
</dbReference>
<dbReference type="CDD" id="cd18008">
    <property type="entry name" value="DEXDc_SHPRH-like"/>
    <property type="match status" value="1"/>
</dbReference>
<dbReference type="GO" id="GO:0016787">
    <property type="term" value="F:hydrolase activity"/>
    <property type="evidence" value="ECO:0007669"/>
    <property type="project" value="UniProtKB-KW"/>
</dbReference>
<dbReference type="PROSITE" id="PS50089">
    <property type="entry name" value="ZF_RING_2"/>
    <property type="match status" value="1"/>
</dbReference>
<dbReference type="InterPro" id="IPR027417">
    <property type="entry name" value="P-loop_NTPase"/>
</dbReference>
<dbReference type="GO" id="GO:0006281">
    <property type="term" value="P:DNA repair"/>
    <property type="evidence" value="ECO:0007669"/>
    <property type="project" value="TreeGrafter"/>
</dbReference>
<dbReference type="SUPFAM" id="SSF52540">
    <property type="entry name" value="P-loop containing nucleoside triphosphate hydrolases"/>
    <property type="match status" value="2"/>
</dbReference>
<dbReference type="InterPro" id="IPR001650">
    <property type="entry name" value="Helicase_C-like"/>
</dbReference>
<proteinExistence type="predicted"/>
<name>A0AAV9H188_9PEZI</name>
<feature type="domain" description="Helicase ATP-binding" evidence="10">
    <location>
        <begin position="385"/>
        <end position="570"/>
    </location>
</feature>
<dbReference type="AlphaFoldDB" id="A0AAV9H188"/>
<evidence type="ECO:0000259" key="10">
    <source>
        <dbReference type="PROSITE" id="PS51192"/>
    </source>
</evidence>
<keyword evidence="2" id="KW-0547">Nucleotide-binding</keyword>
<comment type="caution">
    <text evidence="12">The sequence shown here is derived from an EMBL/GenBank/DDBJ whole genome shotgun (WGS) entry which is preliminary data.</text>
</comment>
<dbReference type="InterPro" id="IPR050628">
    <property type="entry name" value="SNF2_RAD54_helicase_TF"/>
</dbReference>
<reference evidence="12" key="1">
    <citation type="journal article" date="2023" name="Mol. Phylogenet. Evol.">
        <title>Genome-scale phylogeny and comparative genomics of the fungal order Sordariales.</title>
        <authorList>
            <person name="Hensen N."/>
            <person name="Bonometti L."/>
            <person name="Westerberg I."/>
            <person name="Brannstrom I.O."/>
            <person name="Guillou S."/>
            <person name="Cros-Aarteil S."/>
            <person name="Calhoun S."/>
            <person name="Haridas S."/>
            <person name="Kuo A."/>
            <person name="Mondo S."/>
            <person name="Pangilinan J."/>
            <person name="Riley R."/>
            <person name="LaButti K."/>
            <person name="Andreopoulos B."/>
            <person name="Lipzen A."/>
            <person name="Chen C."/>
            <person name="Yan M."/>
            <person name="Daum C."/>
            <person name="Ng V."/>
            <person name="Clum A."/>
            <person name="Steindorff A."/>
            <person name="Ohm R.A."/>
            <person name="Martin F."/>
            <person name="Silar P."/>
            <person name="Natvig D.O."/>
            <person name="Lalanne C."/>
            <person name="Gautier V."/>
            <person name="Ament-Velasquez S.L."/>
            <person name="Kruys A."/>
            <person name="Hutchinson M.I."/>
            <person name="Powell A.J."/>
            <person name="Barry K."/>
            <person name="Miller A.N."/>
            <person name="Grigoriev I.V."/>
            <person name="Debuchy R."/>
            <person name="Gladieux P."/>
            <person name="Hiltunen Thoren M."/>
            <person name="Johannesson H."/>
        </authorList>
    </citation>
    <scope>NUCLEOTIDE SEQUENCE</scope>
    <source>
        <strain evidence="12">PSN243</strain>
    </source>
</reference>
<dbReference type="InterPro" id="IPR017907">
    <property type="entry name" value="Znf_RING_CS"/>
</dbReference>
<keyword evidence="4" id="KW-0378">Hydrolase</keyword>
<evidence type="ECO:0000256" key="3">
    <source>
        <dbReference type="ARBA" id="ARBA00022771"/>
    </source>
</evidence>
<keyword evidence="5" id="KW-0862">Zinc</keyword>
<feature type="region of interest" description="Disordered" evidence="8">
    <location>
        <begin position="1"/>
        <end position="20"/>
    </location>
</feature>
<dbReference type="Pfam" id="PF00271">
    <property type="entry name" value="Helicase_C"/>
    <property type="match status" value="1"/>
</dbReference>
<dbReference type="PANTHER" id="PTHR45626">
    <property type="entry name" value="TRANSCRIPTION TERMINATION FACTOR 2-RELATED"/>
    <property type="match status" value="1"/>
</dbReference>
<dbReference type="EMBL" id="MU865923">
    <property type="protein sequence ID" value="KAK4452631.1"/>
    <property type="molecule type" value="Genomic_DNA"/>
</dbReference>
<dbReference type="GO" id="GO:0008094">
    <property type="term" value="F:ATP-dependent activity, acting on DNA"/>
    <property type="evidence" value="ECO:0007669"/>
    <property type="project" value="TreeGrafter"/>
</dbReference>
<dbReference type="Gene3D" id="3.40.50.10810">
    <property type="entry name" value="Tandem AAA-ATPase domain"/>
    <property type="match status" value="1"/>
</dbReference>
<dbReference type="PANTHER" id="PTHR45626:SF52">
    <property type="entry name" value="SINGLE-STRANDED DNA-DEPENDENT ATPASE (EUROFUNG)"/>
    <property type="match status" value="1"/>
</dbReference>
<reference evidence="12" key="2">
    <citation type="submission" date="2023-05" db="EMBL/GenBank/DDBJ databases">
        <authorList>
            <consortium name="Lawrence Berkeley National Laboratory"/>
            <person name="Steindorff A."/>
            <person name="Hensen N."/>
            <person name="Bonometti L."/>
            <person name="Westerberg I."/>
            <person name="Brannstrom I.O."/>
            <person name="Guillou S."/>
            <person name="Cros-Aarteil S."/>
            <person name="Calhoun S."/>
            <person name="Haridas S."/>
            <person name="Kuo A."/>
            <person name="Mondo S."/>
            <person name="Pangilinan J."/>
            <person name="Riley R."/>
            <person name="Labutti K."/>
            <person name="Andreopoulos B."/>
            <person name="Lipzen A."/>
            <person name="Chen C."/>
            <person name="Yanf M."/>
            <person name="Daum C."/>
            <person name="Ng V."/>
            <person name="Clum A."/>
            <person name="Ohm R."/>
            <person name="Martin F."/>
            <person name="Silar P."/>
            <person name="Natvig D."/>
            <person name="Lalanne C."/>
            <person name="Gautier V."/>
            <person name="Ament-Velasquez S.L."/>
            <person name="Kruys A."/>
            <person name="Hutchinson M.I."/>
            <person name="Powell A.J."/>
            <person name="Barry K."/>
            <person name="Miller A.N."/>
            <person name="Grigoriev I.V."/>
            <person name="Debuchy R."/>
            <person name="Gladieux P."/>
            <person name="Thoren M.H."/>
            <person name="Johannesson H."/>
        </authorList>
    </citation>
    <scope>NUCLEOTIDE SEQUENCE</scope>
    <source>
        <strain evidence="12">PSN243</strain>
    </source>
</reference>
<dbReference type="GO" id="GO:0005634">
    <property type="term" value="C:nucleus"/>
    <property type="evidence" value="ECO:0007669"/>
    <property type="project" value="TreeGrafter"/>
</dbReference>
<evidence type="ECO:0000256" key="8">
    <source>
        <dbReference type="SAM" id="MobiDB-lite"/>
    </source>
</evidence>
<dbReference type="InterPro" id="IPR000330">
    <property type="entry name" value="SNF2_N"/>
</dbReference>
<dbReference type="SMART" id="SM00487">
    <property type="entry name" value="DEXDc"/>
    <property type="match status" value="1"/>
</dbReference>
<evidence type="ECO:0000313" key="12">
    <source>
        <dbReference type="EMBL" id="KAK4452631.1"/>
    </source>
</evidence>
<feature type="domain" description="Helicase C-terminal" evidence="11">
    <location>
        <begin position="811"/>
        <end position="967"/>
    </location>
</feature>
<evidence type="ECO:0000259" key="9">
    <source>
        <dbReference type="PROSITE" id="PS50089"/>
    </source>
</evidence>
<keyword evidence="3 7" id="KW-0863">Zinc-finger</keyword>
<accession>A0AAV9H188</accession>
<dbReference type="CDD" id="cd18793">
    <property type="entry name" value="SF2_C_SNF"/>
    <property type="match status" value="1"/>
</dbReference>
<gene>
    <name evidence="12" type="ORF">QBC34DRAFT_397947</name>
</gene>
<sequence>MSLMSMLNSDQGEGGDFAAFANTSPLSTQISPAQHDHHDGFNFNSVLPGMRGDDISTLNVDYTALDDLEDGIGHWNLTQGPIDLEGSGSDQSEDTDVEMDNLAKPHQNGTHVAADSEMVESGDKVCYGMLYNKDAVLKHQDMTAVARTLSELAGNKPDHVQKFTLAPKSVPHILLSLPDGEQFGVLRSDMTDVLEPLLKQSPPFELEAVASTVRLREQINVATKPNEAIVQVNINIYGPRDRAMEVGDDLSNRKQWLQKPDFFKAEYEYCNPHHLHFPELESQLVQEEIRQEVSGTAKPRAEEERVKKLVAQVHEALTRASDPELDRIAGDQSLKSKLYEHQQQALSYMTQRESGGIPEKYRLWKKEVYGGQEMYIHRITRTRSPIRPEEMGGGVLADEMGLGKTLSTLALTVRTLEEGKAWVQQKLSEEHTSGKVQRYTHSTLVIVPSALLINNWMDEINEHTGENTLSVLKYHGQGRERDPEVIANSDIVITTYNTLATEVAAKKSLLHKIFWYRVVLDEAHIIRRPQTTFYRTCADLEARSRWCLTGTPIQNRLEDIGALFAFLRADPFHSLAQFRRFICIPFDQGETVARDRLILLYDSLVLRRTLNIISLPGQDERIRELELTEEEKRQYHRTFNILNRYMRTQVGQYPGAGSHGFYRGPQFDSWKSTKFGLFQAHLQLRILCNHGTFQKPFSWKKRDTREELNAEREAFITEMGLRSELMCDGCKQPRPILGSTKAQNNFVENCNHSLCHECLEDCHDLRHCPLCQRFGTMDIDMQDGQDAVVPEDTEGNPHHKDYFNPVGFSTKMNALMLDVNDGLAGSKSIIFSCWTRTLDLVAKHLRAEKIVFVRVDGEILSSKREGIIKRFADDKEVRVLLMTTGTGAFGLNLVAANRIFIIEPQWNPSVENQAIARAIRMKQKEKVQVTRYLIKDTVEQEMQSQQIKKRERAEFGFARKEGETNMVAHPESVESAPASVPEETSPTASLPVSMLLD</sequence>
<dbReference type="Gene3D" id="3.40.50.300">
    <property type="entry name" value="P-loop containing nucleotide triphosphate hydrolases"/>
    <property type="match status" value="1"/>
</dbReference>
<evidence type="ECO:0000256" key="6">
    <source>
        <dbReference type="ARBA" id="ARBA00022840"/>
    </source>
</evidence>
<dbReference type="PROSITE" id="PS00518">
    <property type="entry name" value="ZF_RING_1"/>
    <property type="match status" value="1"/>
</dbReference>
<evidence type="ECO:0000256" key="2">
    <source>
        <dbReference type="ARBA" id="ARBA00022741"/>
    </source>
</evidence>
<keyword evidence="6" id="KW-0067">ATP-binding</keyword>
<keyword evidence="1" id="KW-0479">Metal-binding</keyword>
<dbReference type="InterPro" id="IPR014001">
    <property type="entry name" value="Helicase_ATP-bd"/>
</dbReference>
<dbReference type="InterPro" id="IPR049730">
    <property type="entry name" value="SNF2/RAD54-like_C"/>
</dbReference>
<dbReference type="Proteomes" id="UP001321760">
    <property type="component" value="Unassembled WGS sequence"/>
</dbReference>
<dbReference type="GO" id="GO:0005524">
    <property type="term" value="F:ATP binding"/>
    <property type="evidence" value="ECO:0007669"/>
    <property type="project" value="UniProtKB-KW"/>
</dbReference>
<protein>
    <submittedName>
        <fullName evidence="12">SNF2 family N-terminal domain-containing protein</fullName>
    </submittedName>
</protein>
<organism evidence="12 13">
    <name type="scientific">Podospora aff. communis PSN243</name>
    <dbReference type="NCBI Taxonomy" id="3040156"/>
    <lineage>
        <taxon>Eukaryota</taxon>
        <taxon>Fungi</taxon>
        <taxon>Dikarya</taxon>
        <taxon>Ascomycota</taxon>
        <taxon>Pezizomycotina</taxon>
        <taxon>Sordariomycetes</taxon>
        <taxon>Sordariomycetidae</taxon>
        <taxon>Sordariales</taxon>
        <taxon>Podosporaceae</taxon>
        <taxon>Podospora</taxon>
    </lineage>
</organism>
<dbReference type="Pfam" id="PF00176">
    <property type="entry name" value="SNF2-rel_dom"/>
    <property type="match status" value="1"/>
</dbReference>
<evidence type="ECO:0000256" key="1">
    <source>
        <dbReference type="ARBA" id="ARBA00022723"/>
    </source>
</evidence>
<dbReference type="InterPro" id="IPR038718">
    <property type="entry name" value="SNF2-like_sf"/>
</dbReference>
<dbReference type="SMART" id="SM00490">
    <property type="entry name" value="HELICc"/>
    <property type="match status" value="1"/>
</dbReference>
<keyword evidence="13" id="KW-1185">Reference proteome</keyword>
<dbReference type="InterPro" id="IPR001841">
    <property type="entry name" value="Znf_RING"/>
</dbReference>
<feature type="domain" description="RING-type" evidence="9">
    <location>
        <begin position="727"/>
        <end position="772"/>
    </location>
</feature>
<evidence type="ECO:0000256" key="5">
    <source>
        <dbReference type="ARBA" id="ARBA00022833"/>
    </source>
</evidence>
<feature type="compositionally biased region" description="Polar residues" evidence="8">
    <location>
        <begin position="1"/>
        <end position="11"/>
    </location>
</feature>
<evidence type="ECO:0000259" key="11">
    <source>
        <dbReference type="PROSITE" id="PS51194"/>
    </source>
</evidence>
<feature type="region of interest" description="Disordered" evidence="8">
    <location>
        <begin position="962"/>
        <end position="997"/>
    </location>
</feature>
<dbReference type="GO" id="GO:0008270">
    <property type="term" value="F:zinc ion binding"/>
    <property type="evidence" value="ECO:0007669"/>
    <property type="project" value="UniProtKB-KW"/>
</dbReference>